<sequence length="143" mass="14810">MNRNSSAVRWTGRTVLALAVAVGGLAVAPGAAFADWAYNATSAKSPKGGYASAYYTGAGAYYPEITVCDLGPADGLRARVEFWYGTSGQGVNIEAAGGSGSCVTRDYPIPRDTRFTMRACLRDGSVSGSLPKYCGPLTQGVVP</sequence>
<feature type="signal peptide" evidence="1">
    <location>
        <begin position="1"/>
        <end position="34"/>
    </location>
</feature>
<proteinExistence type="predicted"/>
<name>A0A3D9ZQP5_9ACTN</name>
<comment type="caution">
    <text evidence="2">The sequence shown here is derived from an EMBL/GenBank/DDBJ whole genome shotgun (WGS) entry which is preliminary data.</text>
</comment>
<gene>
    <name evidence="2" type="ORF">DFJ67_5728</name>
</gene>
<evidence type="ECO:0000256" key="1">
    <source>
        <dbReference type="SAM" id="SignalP"/>
    </source>
</evidence>
<keyword evidence="3" id="KW-1185">Reference proteome</keyword>
<keyword evidence="1" id="KW-0732">Signal</keyword>
<organism evidence="2 3">
    <name type="scientific">Asanoa ferruginea</name>
    <dbReference type="NCBI Taxonomy" id="53367"/>
    <lineage>
        <taxon>Bacteria</taxon>
        <taxon>Bacillati</taxon>
        <taxon>Actinomycetota</taxon>
        <taxon>Actinomycetes</taxon>
        <taxon>Micromonosporales</taxon>
        <taxon>Micromonosporaceae</taxon>
        <taxon>Asanoa</taxon>
    </lineage>
</organism>
<evidence type="ECO:0000313" key="2">
    <source>
        <dbReference type="EMBL" id="REF99688.1"/>
    </source>
</evidence>
<protein>
    <submittedName>
        <fullName evidence="2">Uncharacterized protein</fullName>
    </submittedName>
</protein>
<dbReference type="OrthoDB" id="3385653at2"/>
<reference evidence="2 3" key="1">
    <citation type="submission" date="2018-08" db="EMBL/GenBank/DDBJ databases">
        <title>Sequencing the genomes of 1000 actinobacteria strains.</title>
        <authorList>
            <person name="Klenk H.-P."/>
        </authorList>
    </citation>
    <scope>NUCLEOTIDE SEQUENCE [LARGE SCALE GENOMIC DNA]</scope>
    <source>
        <strain evidence="2 3">DSM 44099</strain>
    </source>
</reference>
<accession>A0A3D9ZQP5</accession>
<dbReference type="EMBL" id="QUMQ01000001">
    <property type="protein sequence ID" value="REF99688.1"/>
    <property type="molecule type" value="Genomic_DNA"/>
</dbReference>
<dbReference type="AlphaFoldDB" id="A0A3D9ZQP5"/>
<dbReference type="RefSeq" id="WP_116070832.1">
    <property type="nucleotide sequence ID" value="NZ_BONB01000034.1"/>
</dbReference>
<dbReference type="Proteomes" id="UP000256913">
    <property type="component" value="Unassembled WGS sequence"/>
</dbReference>
<evidence type="ECO:0000313" key="3">
    <source>
        <dbReference type="Proteomes" id="UP000256913"/>
    </source>
</evidence>
<feature type="chain" id="PRO_5017637850" evidence="1">
    <location>
        <begin position="35"/>
        <end position="143"/>
    </location>
</feature>